<organism evidence="1 2">
    <name type="scientific">Tardibacter chloracetimidivorans</name>
    <dbReference type="NCBI Taxonomy" id="1921510"/>
    <lineage>
        <taxon>Bacteria</taxon>
        <taxon>Pseudomonadati</taxon>
        <taxon>Pseudomonadota</taxon>
        <taxon>Alphaproteobacteria</taxon>
        <taxon>Sphingomonadales</taxon>
        <taxon>Sphingomonadaceae</taxon>
        <taxon>Tardibacter</taxon>
    </lineage>
</organism>
<protein>
    <submittedName>
        <fullName evidence="1">Uncharacterized protein</fullName>
    </submittedName>
</protein>
<dbReference type="OrthoDB" id="7575332at2"/>
<gene>
    <name evidence="1" type="ORF">BSL82_13140</name>
</gene>
<evidence type="ECO:0000313" key="2">
    <source>
        <dbReference type="Proteomes" id="UP000182063"/>
    </source>
</evidence>
<accession>A0A1L3ZWX5</accession>
<name>A0A1L3ZWX5_9SPHN</name>
<dbReference type="KEGG" id="sphj:BSL82_13140"/>
<dbReference type="AlphaFoldDB" id="A0A1L3ZWX5"/>
<dbReference type="Proteomes" id="UP000182063">
    <property type="component" value="Chromosome"/>
</dbReference>
<proteinExistence type="predicted"/>
<keyword evidence="2" id="KW-1185">Reference proteome</keyword>
<evidence type="ECO:0000313" key="1">
    <source>
        <dbReference type="EMBL" id="API60131.1"/>
    </source>
</evidence>
<reference evidence="2" key="1">
    <citation type="submission" date="2016-11" db="EMBL/GenBank/DDBJ databases">
        <title>Complete Genome Sequence of alachlor-degrading Sphingomonas sp. strain JJ-A5.</title>
        <authorList>
            <person name="Lee H."/>
            <person name="Ka J.-O."/>
        </authorList>
    </citation>
    <scope>NUCLEOTIDE SEQUENCE [LARGE SCALE GENOMIC DNA]</scope>
    <source>
        <strain evidence="2">JJ-A5</strain>
    </source>
</reference>
<dbReference type="EMBL" id="CP018221">
    <property type="protein sequence ID" value="API60131.1"/>
    <property type="molecule type" value="Genomic_DNA"/>
</dbReference>
<sequence>MSDSPHHEALKTLGDALKAGPKALARSTGAAGRTNFVDRLTTLAHQLDIGGHGGAKEVYEAASIIARMQRNQEDAKSDGWSVADHEAIAGLKGIETKLLKLANGVEQ</sequence>
<dbReference type="RefSeq" id="WP_047169142.1">
    <property type="nucleotide sequence ID" value="NZ_CP018221.1"/>
</dbReference>